<dbReference type="Pfam" id="PF00931">
    <property type="entry name" value="NB-ARC"/>
    <property type="match status" value="1"/>
</dbReference>
<protein>
    <recommendedName>
        <fullName evidence="4">TIR domain-containing protein</fullName>
    </recommendedName>
</protein>
<dbReference type="InterPro" id="IPR032675">
    <property type="entry name" value="LRR_dom_sf"/>
</dbReference>
<accession>V4L7N8</accession>
<keyword evidence="6" id="KW-1185">Reference proteome</keyword>
<dbReference type="Pfam" id="PF23282">
    <property type="entry name" value="WHD_ROQ1"/>
    <property type="match status" value="1"/>
</dbReference>
<feature type="non-terminal residue" evidence="5">
    <location>
        <position position="673"/>
    </location>
</feature>
<dbReference type="Proteomes" id="UP000030689">
    <property type="component" value="Unassembled WGS sequence"/>
</dbReference>
<dbReference type="SUPFAM" id="SSF52200">
    <property type="entry name" value="Toll/Interleukin receptor TIR domain"/>
    <property type="match status" value="1"/>
</dbReference>
<proteinExistence type="predicted"/>
<dbReference type="EMBL" id="KI517465">
    <property type="protein sequence ID" value="ESQ39654.1"/>
    <property type="molecule type" value="Genomic_DNA"/>
</dbReference>
<dbReference type="Pfam" id="PF07725">
    <property type="entry name" value="LRR_3"/>
    <property type="match status" value="1"/>
</dbReference>
<dbReference type="Gene3D" id="3.40.50.300">
    <property type="entry name" value="P-loop containing nucleotide triphosphate hydrolases"/>
    <property type="match status" value="1"/>
</dbReference>
<dbReference type="PANTHER" id="PTHR11017:SF518">
    <property type="entry name" value="DISEASE RESISTANCE PROTEIN (TIR-NBS-LRR CLASS)-RELATED"/>
    <property type="match status" value="1"/>
</dbReference>
<dbReference type="InterPro" id="IPR002182">
    <property type="entry name" value="NB-ARC"/>
</dbReference>
<dbReference type="Gene3D" id="3.80.10.10">
    <property type="entry name" value="Ribonuclease Inhibitor"/>
    <property type="match status" value="1"/>
</dbReference>
<dbReference type="InterPro" id="IPR035897">
    <property type="entry name" value="Toll_tir_struct_dom_sf"/>
</dbReference>
<organism evidence="5 6">
    <name type="scientific">Eutrema salsugineum</name>
    <name type="common">Saltwater cress</name>
    <name type="synonym">Sisymbrium salsugineum</name>
    <dbReference type="NCBI Taxonomy" id="72664"/>
    <lineage>
        <taxon>Eukaryota</taxon>
        <taxon>Viridiplantae</taxon>
        <taxon>Streptophyta</taxon>
        <taxon>Embryophyta</taxon>
        <taxon>Tracheophyta</taxon>
        <taxon>Spermatophyta</taxon>
        <taxon>Magnoliopsida</taxon>
        <taxon>eudicotyledons</taxon>
        <taxon>Gunneridae</taxon>
        <taxon>Pentapetalae</taxon>
        <taxon>rosids</taxon>
        <taxon>malvids</taxon>
        <taxon>Brassicales</taxon>
        <taxon>Brassicaceae</taxon>
        <taxon>Eutremeae</taxon>
        <taxon>Eutrema</taxon>
    </lineage>
</organism>
<dbReference type="InterPro" id="IPR027417">
    <property type="entry name" value="P-loop_NTPase"/>
</dbReference>
<dbReference type="SUPFAM" id="SSF52540">
    <property type="entry name" value="P-loop containing nucleoside triphosphate hydrolases"/>
    <property type="match status" value="1"/>
</dbReference>
<dbReference type="InterPro" id="IPR058192">
    <property type="entry name" value="WHD_ROQ1-like"/>
</dbReference>
<dbReference type="GO" id="GO:0007165">
    <property type="term" value="P:signal transduction"/>
    <property type="evidence" value="ECO:0007669"/>
    <property type="project" value="InterPro"/>
</dbReference>
<dbReference type="InterPro" id="IPR036390">
    <property type="entry name" value="WH_DNA-bd_sf"/>
</dbReference>
<dbReference type="PRINTS" id="PR00364">
    <property type="entry name" value="DISEASERSIST"/>
</dbReference>
<sequence>MAARNKVKISFDRSDETIRWSLVPHLSAAFGRKGISVLTDKHDEFSMSIASVLIFSKNYASSKESLDDFLKTIQRRHDKGHVVTTVFCGVSRSNVKANFAKALFEHWTSYQASQWCNALEEIASLPGHEDINFKSDCEFVEKIARDVYEKIFPKERIGVYSRMLPDIENLLCKQQWGVKTIGIWGMPGIGKTTLANAVFDQMSGDYEATCLLQNFHETVQEKGLYRLLQEHFKTLPNQKLKQRVLVVLDDVRNHLDAESFLAGLVSFSPGSLIIITSRDEQVLSQCQVNQAYKVEGLNKREARQLFSWCAFERDVRETNLLTEISMKVIEYANGNPLALRVYGKEMSSHEKPIQKETLFLKLKQAPPHQIMEVVKSSYYALSDNEKNILVYISFFFTGENIECVSKLLQDLGFFPEIGINRLVENSLVTISENRLEMHSMIQAVVREIGRCHQLKISEDPKTSFKCLLGTTDIEAISLDASIFNQGIKISSFGSMYNLRYLKIYYSNPGKHHKALESLSLPYGLRYLCWEHYPLTSLPQDFDPSNLVELDMPYSQLQTLWGGTKNLKMLKRINLRHSQKLLEVNELSEARNLEQVDLRGCKNLQSFPAIRHLQKLRLVHLPSFTKISFPEFPSNVELKFEGSSIKTINMQSLFIDNQLKLLKSEPPEPSSQER</sequence>
<dbReference type="STRING" id="72664.V4L7N8"/>
<keyword evidence="3" id="KW-0611">Plant defense</keyword>
<keyword evidence="1" id="KW-0433">Leucine-rich repeat</keyword>
<evidence type="ECO:0000259" key="4">
    <source>
        <dbReference type="PROSITE" id="PS50104"/>
    </source>
</evidence>
<feature type="domain" description="TIR" evidence="4">
    <location>
        <begin position="3"/>
        <end position="151"/>
    </location>
</feature>
<gene>
    <name evidence="5" type="ORF">EUTSA_v10001152mg</name>
</gene>
<dbReference type="InterPro" id="IPR011713">
    <property type="entry name" value="Leu-rich_rpt_3"/>
</dbReference>
<dbReference type="GO" id="GO:0006952">
    <property type="term" value="P:defense response"/>
    <property type="evidence" value="ECO:0007669"/>
    <property type="project" value="UniProtKB-KW"/>
</dbReference>
<dbReference type="InterPro" id="IPR044974">
    <property type="entry name" value="Disease_R_plants"/>
</dbReference>
<dbReference type="GO" id="GO:0043531">
    <property type="term" value="F:ADP binding"/>
    <property type="evidence" value="ECO:0007669"/>
    <property type="project" value="InterPro"/>
</dbReference>
<name>V4L7N8_EUTSA</name>
<reference evidence="5 6" key="1">
    <citation type="journal article" date="2013" name="Front. Plant Sci.">
        <title>The Reference Genome of the Halophytic Plant Eutrema salsugineum.</title>
        <authorList>
            <person name="Yang R."/>
            <person name="Jarvis D.E."/>
            <person name="Chen H."/>
            <person name="Beilstein M.A."/>
            <person name="Grimwood J."/>
            <person name="Jenkins J."/>
            <person name="Shu S."/>
            <person name="Prochnik S."/>
            <person name="Xin M."/>
            <person name="Ma C."/>
            <person name="Schmutz J."/>
            <person name="Wing R.A."/>
            <person name="Mitchell-Olds T."/>
            <person name="Schumaker K.S."/>
            <person name="Wang X."/>
        </authorList>
    </citation>
    <scope>NUCLEOTIDE SEQUENCE [LARGE SCALE GENOMIC DNA]</scope>
</reference>
<dbReference type="Gene3D" id="3.40.50.10140">
    <property type="entry name" value="Toll/interleukin-1 receptor homology (TIR) domain"/>
    <property type="match status" value="1"/>
</dbReference>
<dbReference type="SMART" id="SM00255">
    <property type="entry name" value="TIR"/>
    <property type="match status" value="1"/>
</dbReference>
<dbReference type="OMA" id="PHQIMEV"/>
<dbReference type="Pfam" id="PF01582">
    <property type="entry name" value="TIR"/>
    <property type="match status" value="1"/>
</dbReference>
<dbReference type="Gene3D" id="1.10.8.430">
    <property type="entry name" value="Helical domain of apoptotic protease-activating factors"/>
    <property type="match status" value="1"/>
</dbReference>
<evidence type="ECO:0000256" key="1">
    <source>
        <dbReference type="ARBA" id="ARBA00022614"/>
    </source>
</evidence>
<dbReference type="SUPFAM" id="SSF46785">
    <property type="entry name" value="Winged helix' DNA-binding domain"/>
    <property type="match status" value="1"/>
</dbReference>
<keyword evidence="2" id="KW-0677">Repeat</keyword>
<dbReference type="PROSITE" id="PS50104">
    <property type="entry name" value="TIR"/>
    <property type="match status" value="1"/>
</dbReference>
<dbReference type="InterPro" id="IPR042197">
    <property type="entry name" value="Apaf_helical"/>
</dbReference>
<dbReference type="Gramene" id="ESQ39654">
    <property type="protein sequence ID" value="ESQ39654"/>
    <property type="gene ID" value="EUTSA_v10001152mg"/>
</dbReference>
<dbReference type="PANTHER" id="PTHR11017">
    <property type="entry name" value="LEUCINE-RICH REPEAT-CONTAINING PROTEIN"/>
    <property type="match status" value="1"/>
</dbReference>
<evidence type="ECO:0000256" key="3">
    <source>
        <dbReference type="ARBA" id="ARBA00022821"/>
    </source>
</evidence>
<dbReference type="AlphaFoldDB" id="V4L7N8"/>
<evidence type="ECO:0000313" key="5">
    <source>
        <dbReference type="EMBL" id="ESQ39654.1"/>
    </source>
</evidence>
<dbReference type="OrthoDB" id="1357022at2759"/>
<dbReference type="InterPro" id="IPR000157">
    <property type="entry name" value="TIR_dom"/>
</dbReference>
<dbReference type="KEGG" id="eus:EUTSA_v10001152mg"/>
<dbReference type="SUPFAM" id="SSF52058">
    <property type="entry name" value="L domain-like"/>
    <property type="match status" value="1"/>
</dbReference>
<evidence type="ECO:0000313" key="6">
    <source>
        <dbReference type="Proteomes" id="UP000030689"/>
    </source>
</evidence>
<evidence type="ECO:0000256" key="2">
    <source>
        <dbReference type="ARBA" id="ARBA00022737"/>
    </source>
</evidence>